<evidence type="ECO:0000313" key="1">
    <source>
        <dbReference type="EMBL" id="KAJ8111502.1"/>
    </source>
</evidence>
<dbReference type="EMBL" id="JAPHNI010000400">
    <property type="protein sequence ID" value="KAJ8111502.1"/>
    <property type="molecule type" value="Genomic_DNA"/>
</dbReference>
<dbReference type="Proteomes" id="UP001153331">
    <property type="component" value="Unassembled WGS sequence"/>
</dbReference>
<reference evidence="1" key="1">
    <citation type="submission" date="2022-11" db="EMBL/GenBank/DDBJ databases">
        <title>Genome Sequence of Boeremia exigua.</title>
        <authorList>
            <person name="Buettner E."/>
        </authorList>
    </citation>
    <scope>NUCLEOTIDE SEQUENCE</scope>
    <source>
        <strain evidence="1">CU02</strain>
    </source>
</reference>
<comment type="caution">
    <text evidence="1">The sequence shown here is derived from an EMBL/GenBank/DDBJ whole genome shotgun (WGS) entry which is preliminary data.</text>
</comment>
<protein>
    <submittedName>
        <fullName evidence="1">Uncharacterized protein</fullName>
    </submittedName>
</protein>
<gene>
    <name evidence="1" type="ORF">OPT61_g5918</name>
</gene>
<accession>A0ACC2I8T7</accession>
<evidence type="ECO:0000313" key="2">
    <source>
        <dbReference type="Proteomes" id="UP001153331"/>
    </source>
</evidence>
<sequence length="294" mass="33538">MAATRPSIGNSTGSSSVRSLWNMPLPITIFKESPHRLTQLQVEAPKNILSGAPWCRIYIGNVKRHEKILSCWILFTKDPQGKDKEYVYHQATHGQRASGKLIPEIIRGTVPQELKGDHYLWAARDLAKETWGERKSISELAPDQKRWDQAQKKAIADAKKRIPRQRITMAPQNRVTKPRETAISKRKPKMRLIIEWSEGEGEDGQPREIIISKETNGRKNDRKVSERGGSNGQKFASTLTQTTDSHRADTPEPSSEAADNVRWDDSAVEKAWLDFKQPCRDWVHARMGQLMRDK</sequence>
<keyword evidence="2" id="KW-1185">Reference proteome</keyword>
<proteinExistence type="predicted"/>
<organism evidence="1 2">
    <name type="scientific">Boeremia exigua</name>
    <dbReference type="NCBI Taxonomy" id="749465"/>
    <lineage>
        <taxon>Eukaryota</taxon>
        <taxon>Fungi</taxon>
        <taxon>Dikarya</taxon>
        <taxon>Ascomycota</taxon>
        <taxon>Pezizomycotina</taxon>
        <taxon>Dothideomycetes</taxon>
        <taxon>Pleosporomycetidae</taxon>
        <taxon>Pleosporales</taxon>
        <taxon>Pleosporineae</taxon>
        <taxon>Didymellaceae</taxon>
        <taxon>Boeremia</taxon>
    </lineage>
</organism>
<name>A0ACC2I8T7_9PLEO</name>